<dbReference type="OrthoDB" id="9810135at2"/>
<comment type="catalytic activity">
    <reaction evidence="10">
        <text>ATP + H2O = ADP + phosphate + H(+)</text>
        <dbReference type="Rhea" id="RHEA:13065"/>
        <dbReference type="ChEBI" id="CHEBI:15377"/>
        <dbReference type="ChEBI" id="CHEBI:15378"/>
        <dbReference type="ChEBI" id="CHEBI:30616"/>
        <dbReference type="ChEBI" id="CHEBI:43474"/>
        <dbReference type="ChEBI" id="CHEBI:456216"/>
        <dbReference type="EC" id="5.6.2.4"/>
    </reaction>
</comment>
<dbReference type="Gene3D" id="1.10.10.160">
    <property type="match status" value="1"/>
</dbReference>
<dbReference type="EMBL" id="SKFG01000013">
    <property type="protein sequence ID" value="TCZ76324.1"/>
    <property type="molecule type" value="Genomic_DNA"/>
</dbReference>
<reference evidence="14 15" key="1">
    <citation type="submission" date="2019-03" db="EMBL/GenBank/DDBJ databases">
        <authorList>
            <person name="Kim M.K.M."/>
        </authorList>
    </citation>
    <scope>NUCLEOTIDE SEQUENCE [LARGE SCALE GENOMIC DNA]</scope>
    <source>
        <strain evidence="14 15">18JY21-1</strain>
    </source>
</reference>
<comment type="caution">
    <text evidence="14">The sequence shown here is derived from an EMBL/GenBank/DDBJ whole genome shotgun (WGS) entry which is preliminary data.</text>
</comment>
<dbReference type="Gene3D" id="3.40.50.300">
    <property type="entry name" value="P-loop containing nucleotide triphosphate hydrolases"/>
    <property type="match status" value="2"/>
</dbReference>
<dbReference type="CDD" id="cd17932">
    <property type="entry name" value="DEXQc_UvrD"/>
    <property type="match status" value="1"/>
</dbReference>
<evidence type="ECO:0000256" key="4">
    <source>
        <dbReference type="ARBA" id="ARBA00022806"/>
    </source>
</evidence>
<dbReference type="PROSITE" id="PS51217">
    <property type="entry name" value="UVRD_HELICASE_CTER"/>
    <property type="match status" value="1"/>
</dbReference>
<proteinExistence type="inferred from homology"/>
<dbReference type="CDD" id="cd18807">
    <property type="entry name" value="SF1_C_UvrD"/>
    <property type="match status" value="1"/>
</dbReference>
<dbReference type="PANTHER" id="PTHR11070:SF2">
    <property type="entry name" value="ATP-DEPENDENT DNA HELICASE SRS2"/>
    <property type="match status" value="1"/>
</dbReference>
<dbReference type="GO" id="GO:0043138">
    <property type="term" value="F:3'-5' DNA helicase activity"/>
    <property type="evidence" value="ECO:0007669"/>
    <property type="project" value="UniProtKB-EC"/>
</dbReference>
<dbReference type="AlphaFoldDB" id="A0A4R4E925"/>
<evidence type="ECO:0000256" key="11">
    <source>
        <dbReference type="PROSITE-ProRule" id="PRU00560"/>
    </source>
</evidence>
<evidence type="ECO:0000256" key="1">
    <source>
        <dbReference type="ARBA" id="ARBA00009922"/>
    </source>
</evidence>
<keyword evidence="5 11" id="KW-0067">ATP-binding</keyword>
<dbReference type="InterPro" id="IPR000212">
    <property type="entry name" value="DNA_helicase_UvrD/REP"/>
</dbReference>
<feature type="domain" description="UvrD-like helicase ATP-binding" evidence="12">
    <location>
        <begin position="56"/>
        <end position="331"/>
    </location>
</feature>
<dbReference type="Pfam" id="PF14169">
    <property type="entry name" value="YdjO"/>
    <property type="match status" value="1"/>
</dbReference>
<dbReference type="SUPFAM" id="SSF52540">
    <property type="entry name" value="P-loop containing nucleoside triphosphate hydrolases"/>
    <property type="match status" value="1"/>
</dbReference>
<evidence type="ECO:0000256" key="5">
    <source>
        <dbReference type="ARBA" id="ARBA00022840"/>
    </source>
</evidence>
<name>A0A4R4E925_9BACL</name>
<keyword evidence="7" id="KW-0413">Isomerase</keyword>
<evidence type="ECO:0000256" key="3">
    <source>
        <dbReference type="ARBA" id="ARBA00022801"/>
    </source>
</evidence>
<accession>A0A4R4E925</accession>
<dbReference type="InterPro" id="IPR014016">
    <property type="entry name" value="UvrD-like_ATP-bd"/>
</dbReference>
<evidence type="ECO:0000256" key="7">
    <source>
        <dbReference type="ARBA" id="ARBA00023235"/>
    </source>
</evidence>
<dbReference type="InterPro" id="IPR027417">
    <property type="entry name" value="P-loop_NTPase"/>
</dbReference>
<feature type="domain" description="UvrD-like helicase C-terminal" evidence="13">
    <location>
        <begin position="332"/>
        <end position="604"/>
    </location>
</feature>
<evidence type="ECO:0000256" key="6">
    <source>
        <dbReference type="ARBA" id="ARBA00023125"/>
    </source>
</evidence>
<protein>
    <recommendedName>
        <fullName evidence="9">DNA 3'-5' helicase</fullName>
        <ecNumber evidence="9">5.6.2.4</ecNumber>
    </recommendedName>
</protein>
<dbReference type="Proteomes" id="UP000295418">
    <property type="component" value="Unassembled WGS sequence"/>
</dbReference>
<dbReference type="GO" id="GO:0003677">
    <property type="term" value="F:DNA binding"/>
    <property type="evidence" value="ECO:0007669"/>
    <property type="project" value="UniProtKB-KW"/>
</dbReference>
<dbReference type="GO" id="GO:0005524">
    <property type="term" value="F:ATP binding"/>
    <property type="evidence" value="ECO:0007669"/>
    <property type="project" value="UniProtKB-UniRule"/>
</dbReference>
<evidence type="ECO:0000256" key="9">
    <source>
        <dbReference type="ARBA" id="ARBA00034808"/>
    </source>
</evidence>
<gene>
    <name evidence="14" type="ORF">E0485_14075</name>
</gene>
<dbReference type="GO" id="GO:0016887">
    <property type="term" value="F:ATP hydrolysis activity"/>
    <property type="evidence" value="ECO:0007669"/>
    <property type="project" value="RHEA"/>
</dbReference>
<comment type="similarity">
    <text evidence="1">Belongs to the helicase family. UvrD subfamily.</text>
</comment>
<evidence type="ECO:0000256" key="2">
    <source>
        <dbReference type="ARBA" id="ARBA00022741"/>
    </source>
</evidence>
<dbReference type="GO" id="GO:0033202">
    <property type="term" value="C:DNA helicase complex"/>
    <property type="evidence" value="ECO:0007669"/>
    <property type="project" value="TreeGrafter"/>
</dbReference>
<keyword evidence="6" id="KW-0238">DNA-binding</keyword>
<dbReference type="InterPro" id="IPR014017">
    <property type="entry name" value="DNA_helicase_UvrD-like_C"/>
</dbReference>
<comment type="catalytic activity">
    <reaction evidence="8">
        <text>Couples ATP hydrolysis with the unwinding of duplex DNA by translocating in the 3'-5' direction.</text>
        <dbReference type="EC" id="5.6.2.4"/>
    </reaction>
</comment>
<evidence type="ECO:0000259" key="12">
    <source>
        <dbReference type="PROSITE" id="PS51198"/>
    </source>
</evidence>
<feature type="binding site" evidence="11">
    <location>
        <begin position="77"/>
        <end position="84"/>
    </location>
    <ligand>
        <name>ATP</name>
        <dbReference type="ChEBI" id="CHEBI:30616"/>
    </ligand>
</feature>
<dbReference type="PANTHER" id="PTHR11070">
    <property type="entry name" value="UVRD / RECB / PCRA DNA HELICASE FAMILY MEMBER"/>
    <property type="match status" value="1"/>
</dbReference>
<sequence>MNNLDTATPILHNTPLGNSHHPIPHAAMCSTYTSKELVTNTDQDAAYFRQLERLGIELNKPQIDAVRHSQGPLLTLAGAGSGKTSVLVCRTGYLISVRQVNPRRILLVTFSSKAAAEMRERITQLPSIPMRDANSIQAQTFHSLFLRLLRAQGIKQDIYSETLNQHLMLKIIMRRMGIQNSTYQPENLLTLLSTYKMNLVDINKLPENTDTEKEIKQIFIQYEEWKTANNKIDFDDILLLAYQMLESDPTLLEAIQQRFDYVMVDEFQDTNCLQYKLIRMLVQPHHNLMVVGDDDQTIYSFNGARSEFILDFDIVYPEAQTITLDINYRSTTSIVGLGNEVIKHNQGRAPKTLQASKSSELIPRYMRPSHADEEAAFILQQISMEVEQGQRRYRDYAILYRTTSYNRAILEQLVLQGIPYIEYGDGLMLYEHWLIKPVINHMRLSLNKRDFDALESVVTSLYINRDKGMAYIHQQESKQKKKGPLAHLLSYPELKDFQKEKVKERLELIRNLPNMKPLEAIKLIRTSFYDTFIEANERTPITEHKEMLKETLDELESSAKRFGTIEEFLAFVNELTSKKQHTNRSRQDQQEDRIVLMTIHKSKGLEFPSIFLIGAIEGSLPHSSAIDAGRMKQIPSKQKEQPRSQAAIEEERRLAYVAITRAQEELTISSPMYYRGGKAEISRFITSAFQADSPSNLVDAWICSSKTCNAWSRISSQKEAELPDKPCPLCQAAMIKGSKEVPR</sequence>
<evidence type="ECO:0000259" key="13">
    <source>
        <dbReference type="PROSITE" id="PS51217"/>
    </source>
</evidence>
<dbReference type="EC" id="5.6.2.4" evidence="9"/>
<dbReference type="PROSITE" id="PS51198">
    <property type="entry name" value="UVRD_HELICASE_ATP_BIND"/>
    <property type="match status" value="1"/>
</dbReference>
<keyword evidence="3 11" id="KW-0378">Hydrolase</keyword>
<keyword evidence="4 11" id="KW-0347">Helicase</keyword>
<evidence type="ECO:0000313" key="14">
    <source>
        <dbReference type="EMBL" id="TCZ76324.1"/>
    </source>
</evidence>
<evidence type="ECO:0000313" key="15">
    <source>
        <dbReference type="Proteomes" id="UP000295418"/>
    </source>
</evidence>
<dbReference type="Pfam" id="PF13361">
    <property type="entry name" value="UvrD_C"/>
    <property type="match status" value="1"/>
</dbReference>
<evidence type="ECO:0000256" key="8">
    <source>
        <dbReference type="ARBA" id="ARBA00034617"/>
    </source>
</evidence>
<dbReference type="GO" id="GO:0005829">
    <property type="term" value="C:cytosol"/>
    <property type="evidence" value="ECO:0007669"/>
    <property type="project" value="TreeGrafter"/>
</dbReference>
<dbReference type="GO" id="GO:0000725">
    <property type="term" value="P:recombinational repair"/>
    <property type="evidence" value="ECO:0007669"/>
    <property type="project" value="TreeGrafter"/>
</dbReference>
<dbReference type="Gene3D" id="1.10.486.10">
    <property type="entry name" value="PCRA, domain 4"/>
    <property type="match status" value="1"/>
</dbReference>
<dbReference type="InterPro" id="IPR013986">
    <property type="entry name" value="DExx_box_DNA_helicase_dom_sf"/>
</dbReference>
<keyword evidence="2 11" id="KW-0547">Nucleotide-binding</keyword>
<evidence type="ECO:0000256" key="10">
    <source>
        <dbReference type="ARBA" id="ARBA00048988"/>
    </source>
</evidence>
<keyword evidence="15" id="KW-1185">Reference proteome</keyword>
<dbReference type="Pfam" id="PF00580">
    <property type="entry name" value="UvrD-helicase"/>
    <property type="match status" value="1"/>
</dbReference>
<organism evidence="14 15">
    <name type="scientific">Paenibacillus albiflavus</name>
    <dbReference type="NCBI Taxonomy" id="2545760"/>
    <lineage>
        <taxon>Bacteria</taxon>
        <taxon>Bacillati</taxon>
        <taxon>Bacillota</taxon>
        <taxon>Bacilli</taxon>
        <taxon>Bacillales</taxon>
        <taxon>Paenibacillaceae</taxon>
        <taxon>Paenibacillus</taxon>
    </lineage>
</organism>
<dbReference type="InterPro" id="IPR025916">
    <property type="entry name" value="YdjO"/>
</dbReference>